<dbReference type="HOGENOM" id="CLU_1123999_0_0_11"/>
<accession>K4QUZ5</accession>
<dbReference type="AlphaFoldDB" id="K4QUZ5"/>
<dbReference type="RefSeq" id="WP_015655040.1">
    <property type="nucleotide sequence ID" value="NC_020504.1"/>
</dbReference>
<dbReference type="OrthoDB" id="4258777at2"/>
<dbReference type="PATRIC" id="fig|1214101.3.peg.255"/>
<sequence length="247" mass="27451">MREVSELGLLVPLPLTAEGFYDASLTVPSLEDVLFMADCIAFDHDSPTVVAPLQEPAAAPYEPIGHDRPWLPANHTYRDILASVAEQAHEIRYTDMLRLRYSTSGDPLTRFSHRFAGRVEPLALYAMVIRHVDLLAEYMGLFRVLEAPRGSNGLDFITGHLDSLEGYDFGRLVTVPAFLPEQAEEPVEVFSVLKERALGRMEALVTAGIDTARHLYAIRNGLAQGKKDLILNDFGIAVDTWRPTCLC</sequence>
<organism evidence="1 2">
    <name type="scientific">Streptomyces davaonensis (strain DSM 101723 / JCM 4913 / KCC S-0913 / 768)</name>
    <dbReference type="NCBI Taxonomy" id="1214101"/>
    <lineage>
        <taxon>Bacteria</taxon>
        <taxon>Bacillati</taxon>
        <taxon>Actinomycetota</taxon>
        <taxon>Actinomycetes</taxon>
        <taxon>Kitasatosporales</taxon>
        <taxon>Streptomycetaceae</taxon>
        <taxon>Streptomyces</taxon>
    </lineage>
</organism>
<proteinExistence type="predicted"/>
<evidence type="ECO:0000313" key="2">
    <source>
        <dbReference type="Proteomes" id="UP000008043"/>
    </source>
</evidence>
<keyword evidence="2" id="KW-1185">Reference proteome</keyword>
<dbReference type="EMBL" id="HE971709">
    <property type="protein sequence ID" value="CCK24635.1"/>
    <property type="molecule type" value="Genomic_DNA"/>
</dbReference>
<gene>
    <name evidence="1" type="ORF">BN159_0256</name>
</gene>
<dbReference type="Proteomes" id="UP000008043">
    <property type="component" value="Chromosome"/>
</dbReference>
<protein>
    <submittedName>
        <fullName evidence="1">Uncharacterized protein</fullName>
    </submittedName>
</protein>
<name>K4QUZ5_STRDJ</name>
<evidence type="ECO:0000313" key="1">
    <source>
        <dbReference type="EMBL" id="CCK24635.1"/>
    </source>
</evidence>
<reference evidence="1 2" key="1">
    <citation type="journal article" date="2012" name="J. Bacteriol.">
        <title>Genome sequence of the bacterium Streptomyces davawensis JCM 4913 and heterologous production of the unique antibiotic roseoflavin.</title>
        <authorList>
            <person name="Jankowitsch F."/>
            <person name="Schwarz J."/>
            <person name="Ruckert C."/>
            <person name="Gust B."/>
            <person name="Szczepanowski R."/>
            <person name="Blom J."/>
            <person name="Pelzer S."/>
            <person name="Kalinowski J."/>
            <person name="Mack M."/>
        </authorList>
    </citation>
    <scope>NUCLEOTIDE SEQUENCE [LARGE SCALE GENOMIC DNA]</scope>
    <source>
        <strain evidence="2">DSM 101723 / JCM 4913 / KCC S-0913 / 768</strain>
    </source>
</reference>
<dbReference type="KEGG" id="sdv:BN159_0256"/>